<evidence type="ECO:0000313" key="2">
    <source>
        <dbReference type="Proteomes" id="UP001562357"/>
    </source>
</evidence>
<proteinExistence type="predicted"/>
<comment type="caution">
    <text evidence="1">The sequence shown here is derived from an EMBL/GenBank/DDBJ whole genome shotgun (WGS) entry which is preliminary data.</text>
</comment>
<protein>
    <recommendedName>
        <fullName evidence="3">DUF1308 domain-containing protein</fullName>
    </recommendedName>
</protein>
<dbReference type="PANTHER" id="PTHR13379">
    <property type="entry name" value="UNCHARACTERIZED DUF1308"/>
    <property type="match status" value="1"/>
</dbReference>
<name>A0ABQ0CJ04_9HYPO</name>
<keyword evidence="2" id="KW-1185">Reference proteome</keyword>
<reference evidence="2" key="1">
    <citation type="submission" date="2024-06" db="EMBL/GenBank/DDBJ databases">
        <title>Draft Genome Sequences of Epichloe bromicola Strains Isolated from Elymus ciliaris.</title>
        <authorList>
            <consortium name="Epichloe bromicola genome sequencing consortium"/>
            <person name="Miura A."/>
            <person name="Imano S."/>
            <person name="Ashida A."/>
            <person name="Sato I."/>
            <person name="Chiba S."/>
            <person name="Tanaka A."/>
            <person name="Camagna M."/>
            <person name="Takemoto D."/>
        </authorList>
    </citation>
    <scope>NUCLEOTIDE SEQUENCE [LARGE SCALE GENOMIC DNA]</scope>
    <source>
        <strain evidence="2">DP</strain>
    </source>
</reference>
<gene>
    <name evidence="1" type="primary">g1838</name>
    <name evidence="1" type="ORF">EsDP_00001838</name>
</gene>
<accession>A0ABQ0CJ04</accession>
<dbReference type="Proteomes" id="UP001562357">
    <property type="component" value="Unassembled WGS sequence"/>
</dbReference>
<dbReference type="EMBL" id="BAAFGZ010000043">
    <property type="protein sequence ID" value="GAB0133428.1"/>
    <property type="molecule type" value="Genomic_DNA"/>
</dbReference>
<evidence type="ECO:0000313" key="1">
    <source>
        <dbReference type="EMBL" id="GAB0133428.1"/>
    </source>
</evidence>
<evidence type="ECO:0008006" key="3">
    <source>
        <dbReference type="Google" id="ProtNLM"/>
    </source>
</evidence>
<organism evidence="1 2">
    <name type="scientific">Epichloe bromicola</name>
    <dbReference type="NCBI Taxonomy" id="79588"/>
    <lineage>
        <taxon>Eukaryota</taxon>
        <taxon>Fungi</taxon>
        <taxon>Dikarya</taxon>
        <taxon>Ascomycota</taxon>
        <taxon>Pezizomycotina</taxon>
        <taxon>Sordariomycetes</taxon>
        <taxon>Hypocreomycetidae</taxon>
        <taxon>Hypocreales</taxon>
        <taxon>Clavicipitaceae</taxon>
        <taxon>Epichloe</taxon>
    </lineage>
</organism>
<dbReference type="PANTHER" id="PTHR13379:SF0">
    <property type="entry name" value="UPF0415 PROTEIN C7ORF25"/>
    <property type="match status" value="1"/>
</dbReference>
<sequence length="565" mass="63030">MSVTKPGGATSTGFCNHGGDNAHLHHDSQHGMLALANKTVLVSQSLIPEIEEFLRQLSKRNKTTAITGVPTFLRNLKKSQAVARRAVQELSSAPQLPKDAVQLVSRRVDSCAVDLSKGLTHWDVLKRSRSLVAMNRAFQGSAKAARLEEIAKLSNLSSRQKELTHRVMKQQAKVEVHVVEGGAEWVDVRTLQPDRLARQMTDGGWGWGEHRLGDVVDEDEWGDIPLAKQIKRLVAAARINRHEYRIPRLRIVMPNIGEDNVDVDVFLEQFTRLDPSVHVIVERQNGQLLQTPPPSVEDAIRNLVGSELDGLTETVNLDHSVLVDLISDITHLRLDPKPWQAESTRAQIEEEAEHGGLMAKAIYPVLQGRRLVCTHEAAQHFHHVVGTVGTNSKRERGRLLVPFEEPYKSMSNAAIRARFQELSIHELPSTVQLPAVVIPGSWTKERIEEDFQSLPLPLPSVALDVARHCGFKSAKLSIFMYGWASGNMTLSSNKEIKAQLRTLVETHRRRDDDYGPSIWRVDVTRNLLAKSAKPCRDSEGDGRGDDWEQGAWIHSMGYISSGNTT</sequence>